<dbReference type="GO" id="GO:0035091">
    <property type="term" value="F:phosphatidylinositol binding"/>
    <property type="evidence" value="ECO:0007669"/>
    <property type="project" value="TreeGrafter"/>
</dbReference>
<dbReference type="STRING" id="177199.A0A420XZH4"/>
<evidence type="ECO:0000256" key="1">
    <source>
        <dbReference type="ARBA" id="ARBA00004496"/>
    </source>
</evidence>
<organism evidence="5 6">
    <name type="scientific">Coniochaeta pulveracea</name>
    <dbReference type="NCBI Taxonomy" id="177199"/>
    <lineage>
        <taxon>Eukaryota</taxon>
        <taxon>Fungi</taxon>
        <taxon>Dikarya</taxon>
        <taxon>Ascomycota</taxon>
        <taxon>Pezizomycotina</taxon>
        <taxon>Sordariomycetes</taxon>
        <taxon>Sordariomycetidae</taxon>
        <taxon>Coniochaetales</taxon>
        <taxon>Coniochaetaceae</taxon>
        <taxon>Coniochaeta</taxon>
    </lineage>
</organism>
<feature type="compositionally biased region" description="Low complexity" evidence="3">
    <location>
        <begin position="18"/>
        <end position="29"/>
    </location>
</feature>
<dbReference type="PROSITE" id="PS51207">
    <property type="entry name" value="PXA"/>
    <property type="match status" value="1"/>
</dbReference>
<evidence type="ECO:0000256" key="2">
    <source>
        <dbReference type="ARBA" id="ARBA00022490"/>
    </source>
</evidence>
<dbReference type="InterPro" id="IPR051837">
    <property type="entry name" value="SortingNexin/PXDomain-PKLike"/>
</dbReference>
<keyword evidence="6" id="KW-1185">Reference proteome</keyword>
<dbReference type="EMBL" id="QVQW01000087">
    <property type="protein sequence ID" value="RKU40910.1"/>
    <property type="molecule type" value="Genomic_DNA"/>
</dbReference>
<gene>
    <name evidence="5" type="ORF">DL546_000063</name>
</gene>
<protein>
    <recommendedName>
        <fullName evidence="4">PXA domain-containing protein</fullName>
    </recommendedName>
</protein>
<dbReference type="Pfam" id="PF02194">
    <property type="entry name" value="PXA"/>
    <property type="match status" value="1"/>
</dbReference>
<dbReference type="GO" id="GO:0005769">
    <property type="term" value="C:early endosome"/>
    <property type="evidence" value="ECO:0007669"/>
    <property type="project" value="TreeGrafter"/>
</dbReference>
<name>A0A420XZH4_9PEZI</name>
<sequence length="481" mass="52395">MTTGGLTPARVPTPHPKAPAAASISPEAIVTSGASTTGVTIPGSKLGEIPPPSRTGTPRLNGPSHPGARRGPRAVAADPLSDKATAHLIRRVLCPDQQLDKTKDTPASIDELLPPLTSSNDVDLQLYALIAIILREYVQKWYNKITPDETFVAETVQIIAHCTRALEQRIRKVDLESLLFDEIPDLLGKHVNTYRVAHSSVAQPPVRTDPRGIYHSLWPLPALSPVPHSTTPSTIAEQAENEAAYRQLLVHGALALLLPTEDLENDCLTSLVGQIFSELIIGNAVANKLAEPWMLWEILIIVSNVIRRPTSNSSTRSTAGSSDENSQPTIPVRSFSIHGLFLRILHWCFLAANLVRILAMTMVSSRSIPPRTRYYNTTATGRSHGDKMTRQVATPQVTSPAGSFETQADPVKVPVLAFRLWPAVTSSIQLDLRMPWLCGTLSFLQWMALTGPGRIADVDGLLDSYPTDVHPGYTDPRSIHD</sequence>
<comment type="caution">
    <text evidence="5">The sequence shown here is derived from an EMBL/GenBank/DDBJ whole genome shotgun (WGS) entry which is preliminary data.</text>
</comment>
<dbReference type="Proteomes" id="UP000275385">
    <property type="component" value="Unassembled WGS sequence"/>
</dbReference>
<keyword evidence="2" id="KW-0963">Cytoplasm</keyword>
<feature type="region of interest" description="Disordered" evidence="3">
    <location>
        <begin position="1"/>
        <end position="75"/>
    </location>
</feature>
<evidence type="ECO:0000256" key="3">
    <source>
        <dbReference type="SAM" id="MobiDB-lite"/>
    </source>
</evidence>
<dbReference type="GO" id="GO:0045022">
    <property type="term" value="P:early endosome to late endosome transport"/>
    <property type="evidence" value="ECO:0007669"/>
    <property type="project" value="TreeGrafter"/>
</dbReference>
<reference evidence="5 6" key="1">
    <citation type="submission" date="2018-08" db="EMBL/GenBank/DDBJ databases">
        <title>Draft genome of the lignicolous fungus Coniochaeta pulveracea.</title>
        <authorList>
            <person name="Borstlap C.J."/>
            <person name="De Witt R.N."/>
            <person name="Botha A."/>
            <person name="Volschenk H."/>
        </authorList>
    </citation>
    <scope>NUCLEOTIDE SEQUENCE [LARGE SCALE GENOMIC DNA]</scope>
    <source>
        <strain evidence="5 6">CAB683</strain>
    </source>
</reference>
<evidence type="ECO:0000259" key="4">
    <source>
        <dbReference type="PROSITE" id="PS51207"/>
    </source>
</evidence>
<dbReference type="OrthoDB" id="5582218at2759"/>
<dbReference type="PANTHER" id="PTHR22999">
    <property type="entry name" value="PX SERINE/THREONINE KINASE PXK"/>
    <property type="match status" value="1"/>
</dbReference>
<dbReference type="InterPro" id="IPR003114">
    <property type="entry name" value="Phox_assoc"/>
</dbReference>
<dbReference type="GO" id="GO:0005770">
    <property type="term" value="C:late endosome"/>
    <property type="evidence" value="ECO:0007669"/>
    <property type="project" value="TreeGrafter"/>
</dbReference>
<dbReference type="PANTHER" id="PTHR22999:SF23">
    <property type="entry name" value="SORTING NEXIN-16"/>
    <property type="match status" value="1"/>
</dbReference>
<proteinExistence type="predicted"/>
<dbReference type="AlphaFoldDB" id="A0A420XZH4"/>
<evidence type="ECO:0000313" key="5">
    <source>
        <dbReference type="EMBL" id="RKU40910.1"/>
    </source>
</evidence>
<feature type="domain" description="PXA" evidence="4">
    <location>
        <begin position="119"/>
        <end position="306"/>
    </location>
</feature>
<evidence type="ECO:0000313" key="6">
    <source>
        <dbReference type="Proteomes" id="UP000275385"/>
    </source>
</evidence>
<comment type="subcellular location">
    <subcellularLocation>
        <location evidence="1">Cytoplasm</location>
    </subcellularLocation>
</comment>
<dbReference type="SMART" id="SM00313">
    <property type="entry name" value="PXA"/>
    <property type="match status" value="1"/>
</dbReference>
<accession>A0A420XZH4</accession>